<dbReference type="InterPro" id="IPR027417">
    <property type="entry name" value="P-loop_NTPase"/>
</dbReference>
<dbReference type="GO" id="GO:0009116">
    <property type="term" value="P:nucleoside metabolic process"/>
    <property type="evidence" value="ECO:0007669"/>
    <property type="project" value="InterPro"/>
</dbReference>
<dbReference type="PANTHER" id="PTHR46082">
    <property type="entry name" value="ATP/GTP-BINDING PROTEIN-RELATED"/>
    <property type="match status" value="1"/>
</dbReference>
<comment type="caution">
    <text evidence="1">The sequence shown here is derived from an EMBL/GenBank/DDBJ whole genome shotgun (WGS) entry which is preliminary data.</text>
</comment>
<organism evidence="1 2">
    <name type="scientific">Cordyceps javanica</name>
    <dbReference type="NCBI Taxonomy" id="43265"/>
    <lineage>
        <taxon>Eukaryota</taxon>
        <taxon>Fungi</taxon>
        <taxon>Dikarya</taxon>
        <taxon>Ascomycota</taxon>
        <taxon>Pezizomycotina</taxon>
        <taxon>Sordariomycetes</taxon>
        <taxon>Hypocreomycetidae</taxon>
        <taxon>Hypocreales</taxon>
        <taxon>Cordycipitaceae</taxon>
        <taxon>Cordyceps</taxon>
    </lineage>
</organism>
<evidence type="ECO:0000313" key="2">
    <source>
        <dbReference type="Proteomes" id="UP000315783"/>
    </source>
</evidence>
<dbReference type="GO" id="GO:0003824">
    <property type="term" value="F:catalytic activity"/>
    <property type="evidence" value="ECO:0007669"/>
    <property type="project" value="InterPro"/>
</dbReference>
<sequence>MPPKRFSRDDYKVAWICPLEVEEIAALEMLDEEHESLNVPSTDSNIYHLGAINSHNVVIIGLPRPGNCPAATVITQMKMTFPNLKYGLLVGIGGGVPVKTDRGMIRLGHVVVSEPTGTHSGAVQYDHGKAKTGEFERTGYLQPPPTALLNAARELSVQRQRMDVDPVWSNTQRIDTSRSRFRHFKFPGVTNDYLYQPNYKHRQEGLSCEDGGCDPKQRIERSIDEFHETFVIVHRGTVASGELVLKNAEKRDYLSRKYGVLCFEMEAAGASTDFPCMVIRGISDYCDSHKNDVWHGYAAAVAAAYARQLFFHMSVEEETGSSNPTPHAFELPCDLTEIAAVHYFVAREYELEQMHKLLSGPDGRLTAILYGTGGMGKTQLAIEYMRRYSCDYPVAIWLNAKNEITLKRSFARVAERIQRLQPSLIYFAAALESRDLDDTWKAVKRWLEEPMNKRWIVTYDNYDDPLDSDVISVCPSHATGADPNGKSQGNEGTVDPNAFDIRPYLPKASHGSIIVTTRSSLVTFGPCIKVDKLEDVNDSLEILVQASRRESLREDPDAIKLVQRLDGLPLAIATAGAYLDQIAMRCDEYLQLYHDSWLQLQKKSPRLTYYDQTLYSTWNISYSRIEQQSPVAAKLLRQWAYFSNEDLWYELLKEGGSHGADWLQELTGVKFEFDDIMRILCNHGLVAADLATSI</sequence>
<evidence type="ECO:0000313" key="1">
    <source>
        <dbReference type="EMBL" id="TQV95483.1"/>
    </source>
</evidence>
<dbReference type="STRING" id="43265.A0A545V1B7"/>
<dbReference type="PANTHER" id="PTHR46082:SF6">
    <property type="entry name" value="AAA+ ATPASE DOMAIN-CONTAINING PROTEIN-RELATED"/>
    <property type="match status" value="1"/>
</dbReference>
<gene>
    <name evidence="1" type="ORF">IF1G_05312</name>
</gene>
<dbReference type="InterPro" id="IPR035994">
    <property type="entry name" value="Nucleoside_phosphorylase_sf"/>
</dbReference>
<dbReference type="SUPFAM" id="SSF52540">
    <property type="entry name" value="P-loop containing nucleoside triphosphate hydrolases"/>
    <property type="match status" value="1"/>
</dbReference>
<dbReference type="EMBL" id="SPUK01000007">
    <property type="protein sequence ID" value="TQV95483.1"/>
    <property type="molecule type" value="Genomic_DNA"/>
</dbReference>
<dbReference type="SUPFAM" id="SSF53167">
    <property type="entry name" value="Purine and uridine phosphorylases"/>
    <property type="match status" value="1"/>
</dbReference>
<name>A0A545V1B7_9HYPO</name>
<dbReference type="AlphaFoldDB" id="A0A545V1B7"/>
<proteinExistence type="predicted"/>
<dbReference type="Proteomes" id="UP000315783">
    <property type="component" value="Unassembled WGS sequence"/>
</dbReference>
<protein>
    <submittedName>
        <fullName evidence="1">Nb-arc and tpr domain-containing protein</fullName>
    </submittedName>
</protein>
<dbReference type="InterPro" id="IPR053137">
    <property type="entry name" value="NLR-like"/>
</dbReference>
<dbReference type="Gene3D" id="3.40.50.1580">
    <property type="entry name" value="Nucleoside phosphorylase domain"/>
    <property type="match status" value="1"/>
</dbReference>
<accession>A0A545V1B7</accession>
<keyword evidence="2" id="KW-1185">Reference proteome</keyword>
<dbReference type="Gene3D" id="3.40.50.300">
    <property type="entry name" value="P-loop containing nucleotide triphosphate hydrolases"/>
    <property type="match status" value="1"/>
</dbReference>
<reference evidence="1 2" key="1">
    <citation type="journal article" date="2019" name="Appl. Microbiol. Biotechnol.">
        <title>Genome sequence of Isaria javanica and comparative genome analysis insights into family S53 peptidase evolution in fungal entomopathogens.</title>
        <authorList>
            <person name="Lin R."/>
            <person name="Zhang X."/>
            <person name="Xin B."/>
            <person name="Zou M."/>
            <person name="Gao Y."/>
            <person name="Qin F."/>
            <person name="Hu Q."/>
            <person name="Xie B."/>
            <person name="Cheng X."/>
        </authorList>
    </citation>
    <scope>NUCLEOTIDE SEQUENCE [LARGE SCALE GENOMIC DNA]</scope>
    <source>
        <strain evidence="1 2">IJ1G</strain>
    </source>
</reference>